<gene>
    <name evidence="2" type="ORF">H0A36_07355</name>
</gene>
<feature type="chain" id="PRO_5032586260" evidence="1">
    <location>
        <begin position="31"/>
        <end position="413"/>
    </location>
</feature>
<evidence type="ECO:0000313" key="2">
    <source>
        <dbReference type="EMBL" id="NYZ65827.1"/>
    </source>
</evidence>
<dbReference type="AlphaFoldDB" id="A0A853I8E0"/>
<evidence type="ECO:0000313" key="3">
    <source>
        <dbReference type="Proteomes" id="UP000569732"/>
    </source>
</evidence>
<proteinExistence type="predicted"/>
<accession>A0A853I8E0</accession>
<dbReference type="Proteomes" id="UP000569732">
    <property type="component" value="Unassembled WGS sequence"/>
</dbReference>
<name>A0A853I8E0_9GAMM</name>
<keyword evidence="3" id="KW-1185">Reference proteome</keyword>
<feature type="signal peptide" evidence="1">
    <location>
        <begin position="1"/>
        <end position="30"/>
    </location>
</feature>
<sequence length="413" mass="46547">MKRWFFRLTLLVVCLAVAGFFITEATPPFAAAQNSTLTIKQLTKANAPVYLANEKRYQVTLLPTEASAVLNHGVTKVQRSLPFLTGIKADYLKDKVQLQGVIKVLGRYLTLSFAVEPTPEVPKLTALKVGPIPIPQVITDWGIEQAQQLPRTQQLLSIYQTIEQVSVSPTQIVVKYQSSKVVSSINQQSRELLFSAQQQQQIGYYLTAIYVFASQQQEVRLPDFWKLFQYLAEQARQQVQQGASAVVQNQAMLTALALYQSSFPTADYLANKALRNERRRIFYVHRRKDLARHFSFSAAIALYAGNEVSDTLGLWKELDDAKNGSGFSFYDLAADRAGIQFAAYATKDEQTAKAVQQKIVNTTADALIPRLSRLPEGMTESQFKQRYQNPDSKDYQQLVKQIDQTIQASQLYQ</sequence>
<keyword evidence="1" id="KW-0732">Signal</keyword>
<evidence type="ECO:0000256" key="1">
    <source>
        <dbReference type="SAM" id="SignalP"/>
    </source>
</evidence>
<dbReference type="RefSeq" id="WP_180567857.1">
    <property type="nucleotide sequence ID" value="NZ_JACCKB010000008.1"/>
</dbReference>
<reference evidence="2 3" key="1">
    <citation type="submission" date="2020-07" db="EMBL/GenBank/DDBJ databases">
        <title>Endozoicomonas sp. nov., isolated from sediment.</title>
        <authorList>
            <person name="Gu T."/>
        </authorList>
    </citation>
    <scope>NUCLEOTIDE SEQUENCE [LARGE SCALE GENOMIC DNA]</scope>
    <source>
        <strain evidence="2 3">SM1973</strain>
    </source>
</reference>
<organism evidence="2 3">
    <name type="scientific">Spartinivicinus marinus</name>
    <dbReference type="NCBI Taxonomy" id="2994442"/>
    <lineage>
        <taxon>Bacteria</taxon>
        <taxon>Pseudomonadati</taxon>
        <taxon>Pseudomonadota</taxon>
        <taxon>Gammaproteobacteria</taxon>
        <taxon>Oceanospirillales</taxon>
        <taxon>Zooshikellaceae</taxon>
        <taxon>Spartinivicinus</taxon>
    </lineage>
</organism>
<dbReference type="EMBL" id="JACCKB010000008">
    <property type="protein sequence ID" value="NYZ65827.1"/>
    <property type="molecule type" value="Genomic_DNA"/>
</dbReference>
<protein>
    <submittedName>
        <fullName evidence="2">Uncharacterized protein</fullName>
    </submittedName>
</protein>
<comment type="caution">
    <text evidence="2">The sequence shown here is derived from an EMBL/GenBank/DDBJ whole genome shotgun (WGS) entry which is preliminary data.</text>
</comment>